<evidence type="ECO:0000256" key="9">
    <source>
        <dbReference type="ARBA" id="ARBA00023136"/>
    </source>
</evidence>
<evidence type="ECO:0000256" key="2">
    <source>
        <dbReference type="ARBA" id="ARBA00022448"/>
    </source>
</evidence>
<evidence type="ECO:0000313" key="13">
    <source>
        <dbReference type="EMBL" id="QNN68281.1"/>
    </source>
</evidence>
<evidence type="ECO:0000256" key="10">
    <source>
        <dbReference type="SAM" id="MobiDB-lite"/>
    </source>
</evidence>
<dbReference type="EMBL" id="CP060718">
    <property type="protein sequence ID" value="QNN68281.1"/>
    <property type="molecule type" value="Genomic_DNA"/>
</dbReference>
<keyword evidence="9 11" id="KW-0472">Membrane</keyword>
<evidence type="ECO:0000256" key="1">
    <source>
        <dbReference type="ARBA" id="ARBA00004127"/>
    </source>
</evidence>
<feature type="transmembrane region" description="Helical" evidence="11">
    <location>
        <begin position="161"/>
        <end position="182"/>
    </location>
</feature>
<feature type="transmembrane region" description="Helical" evidence="11">
    <location>
        <begin position="39"/>
        <end position="58"/>
    </location>
</feature>
<dbReference type="GO" id="GO:0006813">
    <property type="term" value="P:potassium ion transport"/>
    <property type="evidence" value="ECO:0007669"/>
    <property type="project" value="UniProtKB-KW"/>
</dbReference>
<dbReference type="Pfam" id="PF02254">
    <property type="entry name" value="TrkA_N"/>
    <property type="match status" value="1"/>
</dbReference>
<feature type="transmembrane region" description="Helical" evidence="11">
    <location>
        <begin position="194"/>
        <end position="216"/>
    </location>
</feature>
<dbReference type="Pfam" id="PF00999">
    <property type="entry name" value="Na_H_Exchanger"/>
    <property type="match status" value="1"/>
</dbReference>
<evidence type="ECO:0000256" key="3">
    <source>
        <dbReference type="ARBA" id="ARBA00022449"/>
    </source>
</evidence>
<dbReference type="PANTHER" id="PTHR46157:SF8">
    <property type="entry name" value="GLUTATHIONE-REGULATED POTASSIUM-EFFLUX SYSTEM PROTEIN"/>
    <property type="match status" value="1"/>
</dbReference>
<evidence type="ECO:0000256" key="11">
    <source>
        <dbReference type="SAM" id="Phobius"/>
    </source>
</evidence>
<keyword evidence="6" id="KW-0630">Potassium</keyword>
<dbReference type="GO" id="GO:0015297">
    <property type="term" value="F:antiporter activity"/>
    <property type="evidence" value="ECO:0007669"/>
    <property type="project" value="UniProtKB-KW"/>
</dbReference>
<evidence type="ECO:0000259" key="12">
    <source>
        <dbReference type="PROSITE" id="PS51201"/>
    </source>
</evidence>
<dbReference type="GO" id="GO:1902600">
    <property type="term" value="P:proton transmembrane transport"/>
    <property type="evidence" value="ECO:0007669"/>
    <property type="project" value="InterPro"/>
</dbReference>
<feature type="transmembrane region" description="Helical" evidence="11">
    <location>
        <begin position="12"/>
        <end position="32"/>
    </location>
</feature>
<dbReference type="Proteomes" id="UP000515971">
    <property type="component" value="Chromosome"/>
</dbReference>
<keyword evidence="8" id="KW-0406">Ion transport</keyword>
<dbReference type="SUPFAM" id="SSF51735">
    <property type="entry name" value="NAD(P)-binding Rossmann-fold domains"/>
    <property type="match status" value="1"/>
</dbReference>
<dbReference type="KEGG" id="slut:H9L13_05250"/>
<keyword evidence="14" id="KW-1185">Reference proteome</keyword>
<sequence length="608" mass="65049">MSSAAETAASTTVLLEATAIMLGAALLSVLIFRKLKLGATLGYIVGGMVIGPQVLGLIRDPEALAGLTEVGIALLLFIVGLELNPARLWRLRRDIFGLGLAQVVLCGIAISLFAGGTLSVTWAAALAIGLPLALSSTAQVLPMLRADNELTTAKGERAFSILLFQDLSIVPMITIIAAMSRVPPDPAAPGGAMLALYTVVAVIGLVLAGRLLLAPMFRLIGRLGERELFVVAGLFTVIAASALMHAFGLSVALGAFVAGVMLAESPYRHELESDVEPFRSILLGLFFLSVGMMLDLSVIAERPLFVVGIALAVIVIKTAIITFLSRIAKRRWNESFRLGLLLSQAGEFGFVLFAQAAAAQLITSDAASLLGAVITLSMATTPFLMRLTDWLERREERADGRDGPELGPDTPIIIVGYGRFGQTVGQMLMAKRVPVTLVDTDAEMIDVAGDFGTKVYFGDGTRIDLLRLAGAEQARAILFCNDNAAGSLSREALARVLEAFPHAQIMVRTFDRRHMIDLDGLDLAYTQRELFESAVKMGRAALAEAGIASAEVDRVEREYRLRDCERLERQASTGNLRAGLERSFAPDRALADEEDDPSVQGESESRPG</sequence>
<reference evidence="13 14" key="1">
    <citation type="submission" date="2020-08" db="EMBL/GenBank/DDBJ databases">
        <title>Genome sequence of Sphingomonas lutea KCTC 23642T.</title>
        <authorList>
            <person name="Hyun D.-W."/>
            <person name="Bae J.-W."/>
        </authorList>
    </citation>
    <scope>NUCLEOTIDE SEQUENCE [LARGE SCALE GENOMIC DNA]</scope>
    <source>
        <strain evidence="13 14">KCTC 23642</strain>
    </source>
</reference>
<dbReference type="Gene3D" id="1.20.1530.20">
    <property type="match status" value="1"/>
</dbReference>
<dbReference type="PROSITE" id="PS51201">
    <property type="entry name" value="RCK_N"/>
    <property type="match status" value="1"/>
</dbReference>
<dbReference type="GO" id="GO:0012505">
    <property type="term" value="C:endomembrane system"/>
    <property type="evidence" value="ECO:0007669"/>
    <property type="project" value="UniProtKB-SubCell"/>
</dbReference>
<dbReference type="RefSeq" id="WP_187539649.1">
    <property type="nucleotide sequence ID" value="NZ_BAABJT010000001.1"/>
</dbReference>
<dbReference type="InterPro" id="IPR038770">
    <property type="entry name" value="Na+/solute_symporter_sf"/>
</dbReference>
<dbReference type="FunFam" id="3.40.50.720:FF:000036">
    <property type="entry name" value="Glutathione-regulated potassium-efflux system protein KefB"/>
    <property type="match status" value="1"/>
</dbReference>
<keyword evidence="2" id="KW-0813">Transport</keyword>
<name>A0A7G9SKA6_9SPHN</name>
<feature type="transmembrane region" description="Helical" evidence="11">
    <location>
        <begin position="228"/>
        <end position="245"/>
    </location>
</feature>
<keyword evidence="7 11" id="KW-1133">Transmembrane helix</keyword>
<evidence type="ECO:0000256" key="4">
    <source>
        <dbReference type="ARBA" id="ARBA00022538"/>
    </source>
</evidence>
<dbReference type="InterPro" id="IPR006153">
    <property type="entry name" value="Cation/H_exchanger_TM"/>
</dbReference>
<keyword evidence="3" id="KW-0050">Antiport</keyword>
<feature type="domain" description="RCK N-terminal" evidence="12">
    <location>
        <begin position="409"/>
        <end position="530"/>
    </location>
</feature>
<feature type="transmembrane region" description="Helical" evidence="11">
    <location>
        <begin position="64"/>
        <end position="83"/>
    </location>
</feature>
<evidence type="ECO:0000313" key="14">
    <source>
        <dbReference type="Proteomes" id="UP000515971"/>
    </source>
</evidence>
<dbReference type="GO" id="GO:0005886">
    <property type="term" value="C:plasma membrane"/>
    <property type="evidence" value="ECO:0007669"/>
    <property type="project" value="TreeGrafter"/>
</dbReference>
<dbReference type="AlphaFoldDB" id="A0A7G9SKA6"/>
<evidence type="ECO:0000256" key="7">
    <source>
        <dbReference type="ARBA" id="ARBA00022989"/>
    </source>
</evidence>
<feature type="transmembrane region" description="Helical" evidence="11">
    <location>
        <begin position="95"/>
        <end position="114"/>
    </location>
</feature>
<feature type="region of interest" description="Disordered" evidence="10">
    <location>
        <begin position="575"/>
        <end position="608"/>
    </location>
</feature>
<dbReference type="Gene3D" id="3.40.50.720">
    <property type="entry name" value="NAD(P)-binding Rossmann-like Domain"/>
    <property type="match status" value="1"/>
</dbReference>
<feature type="transmembrane region" description="Helical" evidence="11">
    <location>
        <begin position="305"/>
        <end position="324"/>
    </location>
</feature>
<accession>A0A7G9SKA6</accession>
<evidence type="ECO:0000256" key="5">
    <source>
        <dbReference type="ARBA" id="ARBA00022692"/>
    </source>
</evidence>
<evidence type="ECO:0000256" key="8">
    <source>
        <dbReference type="ARBA" id="ARBA00023065"/>
    </source>
</evidence>
<dbReference type="InterPro" id="IPR003148">
    <property type="entry name" value="RCK_N"/>
</dbReference>
<feature type="transmembrane region" description="Helical" evidence="11">
    <location>
        <begin position="120"/>
        <end position="141"/>
    </location>
</feature>
<proteinExistence type="predicted"/>
<organism evidence="13 14">
    <name type="scientific">Sphingomonas lutea</name>
    <dbReference type="NCBI Taxonomy" id="1045317"/>
    <lineage>
        <taxon>Bacteria</taxon>
        <taxon>Pseudomonadati</taxon>
        <taxon>Pseudomonadota</taxon>
        <taxon>Alphaproteobacteria</taxon>
        <taxon>Sphingomonadales</taxon>
        <taxon>Sphingomonadaceae</taxon>
        <taxon>Sphingomonas</taxon>
    </lineage>
</organism>
<dbReference type="PANTHER" id="PTHR46157">
    <property type="entry name" value="K(+) EFFLUX ANTIPORTER 3, CHLOROPLASTIC"/>
    <property type="match status" value="1"/>
</dbReference>
<keyword evidence="4" id="KW-0633">Potassium transport</keyword>
<evidence type="ECO:0000256" key="6">
    <source>
        <dbReference type="ARBA" id="ARBA00022958"/>
    </source>
</evidence>
<gene>
    <name evidence="13" type="ORF">H9L13_05250</name>
</gene>
<protein>
    <submittedName>
        <fullName evidence="13">Cation:proton antiporter</fullName>
    </submittedName>
</protein>
<feature type="transmembrane region" description="Helical" evidence="11">
    <location>
        <begin position="280"/>
        <end position="299"/>
    </location>
</feature>
<dbReference type="InterPro" id="IPR036291">
    <property type="entry name" value="NAD(P)-bd_dom_sf"/>
</dbReference>
<comment type="subcellular location">
    <subcellularLocation>
        <location evidence="1">Endomembrane system</location>
        <topology evidence="1">Multi-pass membrane protein</topology>
    </subcellularLocation>
</comment>
<keyword evidence="5 11" id="KW-0812">Transmembrane</keyword>